<comment type="caution">
    <text evidence="1">The sequence shown here is derived from an EMBL/GenBank/DDBJ whole genome shotgun (WGS) entry which is preliminary data.</text>
</comment>
<name>A0A8S1XW28_PAROT</name>
<dbReference type="Proteomes" id="UP000683925">
    <property type="component" value="Unassembled WGS sequence"/>
</dbReference>
<reference evidence="1" key="1">
    <citation type="submission" date="2021-01" db="EMBL/GenBank/DDBJ databases">
        <authorList>
            <consortium name="Genoscope - CEA"/>
            <person name="William W."/>
        </authorList>
    </citation>
    <scope>NUCLEOTIDE SEQUENCE</scope>
</reference>
<keyword evidence="2" id="KW-1185">Reference proteome</keyword>
<gene>
    <name evidence="1" type="ORF">POCTA_138.1.T1310156</name>
</gene>
<sequence length="60" mass="7394">MFQQFLEFLTISQRFHIEKSIICHSQEFLKIFIKCRNHMIVSSNQRLVRQTQNIMEMMIF</sequence>
<protein>
    <submittedName>
        <fullName evidence="1">Uncharacterized protein</fullName>
    </submittedName>
</protein>
<proteinExistence type="predicted"/>
<organism evidence="1 2">
    <name type="scientific">Paramecium octaurelia</name>
    <dbReference type="NCBI Taxonomy" id="43137"/>
    <lineage>
        <taxon>Eukaryota</taxon>
        <taxon>Sar</taxon>
        <taxon>Alveolata</taxon>
        <taxon>Ciliophora</taxon>
        <taxon>Intramacronucleata</taxon>
        <taxon>Oligohymenophorea</taxon>
        <taxon>Peniculida</taxon>
        <taxon>Parameciidae</taxon>
        <taxon>Paramecium</taxon>
    </lineage>
</organism>
<evidence type="ECO:0000313" key="2">
    <source>
        <dbReference type="Proteomes" id="UP000683925"/>
    </source>
</evidence>
<evidence type="ECO:0000313" key="1">
    <source>
        <dbReference type="EMBL" id="CAD8204054.1"/>
    </source>
</evidence>
<dbReference type="AlphaFoldDB" id="A0A8S1XW28"/>
<accession>A0A8S1XW28</accession>
<dbReference type="EMBL" id="CAJJDP010000131">
    <property type="protein sequence ID" value="CAD8204054.1"/>
    <property type="molecule type" value="Genomic_DNA"/>
</dbReference>